<keyword evidence="3" id="KW-0732">Signal</keyword>
<comment type="caution">
    <text evidence="5">The sequence shown here is derived from an EMBL/GenBank/DDBJ whole genome shotgun (WGS) entry which is preliminary data.</text>
</comment>
<dbReference type="GO" id="GO:0016020">
    <property type="term" value="C:membrane"/>
    <property type="evidence" value="ECO:0007669"/>
    <property type="project" value="InterPro"/>
</dbReference>
<dbReference type="InterPro" id="IPR036445">
    <property type="entry name" value="GPCR_2_extracell_dom_sf"/>
</dbReference>
<dbReference type="InterPro" id="IPR013783">
    <property type="entry name" value="Ig-like_fold"/>
</dbReference>
<evidence type="ECO:0000313" key="5">
    <source>
        <dbReference type="EMBL" id="OAO16978.1"/>
    </source>
</evidence>
<protein>
    <recommendedName>
        <fullName evidence="4">F5/8 type C domain-containing protein</fullName>
    </recommendedName>
</protein>
<dbReference type="GO" id="GO:0004930">
    <property type="term" value="F:G protein-coupled receptor activity"/>
    <property type="evidence" value="ECO:0007669"/>
    <property type="project" value="InterPro"/>
</dbReference>
<proteinExistence type="predicted"/>
<dbReference type="GO" id="GO:0005509">
    <property type="term" value="F:calcium ion binding"/>
    <property type="evidence" value="ECO:0007669"/>
    <property type="project" value="InterPro"/>
</dbReference>
<dbReference type="InterPro" id="IPR015919">
    <property type="entry name" value="Cadherin-like_sf"/>
</dbReference>
<dbReference type="SUPFAM" id="SSF111418">
    <property type="entry name" value="Hormone receptor domain"/>
    <property type="match status" value="1"/>
</dbReference>
<dbReference type="InterPro" id="IPR000421">
    <property type="entry name" value="FA58C"/>
</dbReference>
<feature type="compositionally biased region" description="Basic and acidic residues" evidence="1">
    <location>
        <begin position="2212"/>
        <end position="2230"/>
    </location>
</feature>
<evidence type="ECO:0000259" key="4">
    <source>
        <dbReference type="Pfam" id="PF00754"/>
    </source>
</evidence>
<evidence type="ECO:0000256" key="3">
    <source>
        <dbReference type="SAM" id="SignalP"/>
    </source>
</evidence>
<evidence type="ECO:0000313" key="6">
    <source>
        <dbReference type="Proteomes" id="UP000078348"/>
    </source>
</evidence>
<dbReference type="Pfam" id="PF00754">
    <property type="entry name" value="F5_F8_type_C"/>
    <property type="match status" value="1"/>
</dbReference>
<keyword evidence="2" id="KW-1133">Transmembrane helix</keyword>
<feature type="transmembrane region" description="Helical" evidence="2">
    <location>
        <begin position="2161"/>
        <end position="2185"/>
    </location>
</feature>
<reference evidence="5 6" key="1">
    <citation type="submission" date="2016-05" db="EMBL/GenBank/DDBJ databases">
        <title>Nuclear genome of Blastocystis sp. subtype 1 NandII.</title>
        <authorList>
            <person name="Gentekaki E."/>
            <person name="Curtis B."/>
            <person name="Stairs C."/>
            <person name="Eme L."/>
            <person name="Herman E."/>
            <person name="Klimes V."/>
            <person name="Arias M.C."/>
            <person name="Elias M."/>
            <person name="Hilliou F."/>
            <person name="Klute M."/>
            <person name="Malik S.-B."/>
            <person name="Pightling A."/>
            <person name="Rachubinski R."/>
            <person name="Salas D."/>
            <person name="Schlacht A."/>
            <person name="Suga H."/>
            <person name="Archibald J."/>
            <person name="Ball S.G."/>
            <person name="Clark G."/>
            <person name="Dacks J."/>
            <person name="Van Der Giezen M."/>
            <person name="Tsaousis A."/>
            <person name="Roger A."/>
        </authorList>
    </citation>
    <scope>NUCLEOTIDE SEQUENCE [LARGE SCALE GENOMIC DNA]</scope>
    <source>
        <strain evidence="6">ATCC 50177 / NandII</strain>
    </source>
</reference>
<sequence length="2309" mass="252636">MIFHLIALSLLLATGSSLFCPSSQTLVNIHRVYSSNAEKETLEVWRDNSINGQKVFTGTGAGRAYQRVVSEFCWDQRVYAFKLSSTDSNGWSEGSYFYVIAGGVELLRGTLRGVAMKEMTLSLQFLVPALWQWRYSEQDPGNKGWTQSLPYWTSYTTGGFPSVSSTRYYATLVTVTEQYKTMPIWEVDVFSKGGFILYINGQEVNRVNLPATQVTHSTRCVAAPTAPSWHRVTLFGAQYASLSSLLVAVEMHPCTDQPDADEFEAVVIPSMEHGINRLSGVTVTAEVDGQAVGEPSSVVDGLSSTYFSATAAADKEVVLTFNLNGNRHWFNRYSIQSAPSNQAADVTSWQLLGSVDGVDWKQLDYRTDEVFSERRQVREFSLDGLRASFAYVRLVLKKRLDDDSATIQTGDVQVYAKEEQGTKQLTYGGYMTYFVDFAETLKLEPQYAGYTSFAISPALPEGITLDTVNGVISGQLTSAMVGEQEYRVNATNVMEQKVEETSFTLSIRTCDLATSAMVEVRKYNVRGSNNEYLGFRKGEIEARTIQGEDAENIRVYRYCLERTPYTVYLASNNEDGWNAGAAVEFYVFYDKKNSVLVGRKTLRGSSRESFEFNPTFDLPSASQPFMVFTGAGEPPSDWKNGMAAGESWTSYTLENGVGPAVDRPVWFIKQQVTANSVATATSYELGVYCRAGVVLYVNGKEVYRSYVGEGEVSSNSTITGGKRAPFWHRVVGLQKNFITGVNTIAMAIVNTPANRNITIDANLRLYFSQSPLPIPVSVSAEASDSTTGFPAANLFDGNYATRAMMPRASNDTVTGPQYWGFSFDDESAVAVSRYCFVSNDAAGRFDPTRWELYASATGKGDTLTQWTALGAWEGLEWNSRNERMCFTIPTIEFPYRYYRFVLRENAGQTPDNFYGLAEIELFTVNVESYPDADLTYNPSSVIVYYGIAMSSMQPSAAGFSQFSITPELPYGLSIDAYTGVISGTPVGAMEMTSYSVTCKNQRGSTRTATIAITIQSCILPNRLFSVSVPEVGEQGSNMVLQVAAGQSTNFDGLRDYASHTVTLCTAPTLASLTFKSKDSYGLGSKTAVVRLADNRELLRTGASTNAVQFYPFYAVDESSVWKYNYGAMPQEGWQVNNGTAEWPATEAGKFPATESVAQYYTTTFSLTDVGRFVALDLQVRIQAGMRVWLNDRLIAWANLPFTEITNTTLASTQYAIPQIRKSSMRNAALLQETNTLAVEIHRGSNIPASNTFMLKLLPLVSGQTRMVEGAGSASVPGIEGHEASKAFDLNENTFYMHEGVCEGSTLQWEYSAASQHYLNQYSIVSGGGCQNLYPQSWKLEGSRDGQRWTLLDMRSSETFGFSTEKKSYLFYNDDSFSAFRLTVLRCQTGNSVSGCAEHGLHIRDLSFEVLSVGDKPVCPAADGFPATVSDSYAYADCEMNYSGYKRRLCLNGVYQSVERFCTVAAPSSFSYPQDSYELVAAAPVSPPLTPTIVCNGCGFTVEPELPEGLALDAATGAISGTPANITENAHYTIVASNVAGSATVVLDLLATNETVHCYMDMMNGWEATLANTTAVKGCPNLVDYEGNVTRFCNYGSPAFWSPEENHCELLLPNITLTETTFSFVKNEMIAPIVPLISGSGITSRSISPRLPSGLYFNPATATITGKPTQKVAQTIYTITVQNKNGASTAMLTITVTSTTCPANDGWAETDSGDTAYKVCEANKEGNWYRVCSAANPPMWQNAVNECHYIKPIVTYSSATFALQRGQQVSLVPQTQFYITTWTLSGTLPVGLTFSNTNGAITGTPTTITQLSSVTISASNPDKVTQVTLTFSVNVYKCNADGVWPETEVGQTFTLACDNPTLMEGDRKRTCNFVSGSVTWGEVADTCKYMAPILTYQSTTITVRKGESLSVTPTTGNQIDSITITPALPAGLAFHAGSGAISGTPTGDASNHAYTVVASNRDARTEVVLQIIVSVAACAGEGVWRQTERGETAYAWCESGAGVQSRVCGSATDVNPQWKEIDNSGCMSSPEKQKPTEGRSFVRFTLQLAGVTAAAFDARAYAALREVLVSGLAAQSVTAADVLIESHNAGSFSVLAEGTVLGVRIATGLENGEQLKAAVVTLGQTTLTSLVRNSGVAALGSATATVVESSFSITKYSLFNSLATVLIVLVIVLGVILLLIGVFLFLTRRKSSGKKSNHNRLGSSSGKSGQRTKHADVKGSKHRYEEEEEKPRKKAKKASRYEDEEEEERPKRKSRKYEDEEEEERPKRKSRKYEEEEEKPKRKSRKYEDEEEEERPKKKSKKSRKYEDSD</sequence>
<keyword evidence="2" id="KW-0812">Transmembrane</keyword>
<gene>
    <name evidence="5" type="ORF">AV274_1288</name>
</gene>
<dbReference type="Proteomes" id="UP000078348">
    <property type="component" value="Unassembled WGS sequence"/>
</dbReference>
<keyword evidence="2" id="KW-0472">Membrane</keyword>
<evidence type="ECO:0000256" key="2">
    <source>
        <dbReference type="SAM" id="Phobius"/>
    </source>
</evidence>
<keyword evidence="6" id="KW-1185">Reference proteome</keyword>
<dbReference type="Gene3D" id="2.60.40.10">
    <property type="entry name" value="Immunoglobulins"/>
    <property type="match status" value="6"/>
</dbReference>
<dbReference type="EMBL" id="LXWW01000052">
    <property type="protein sequence ID" value="OAO16978.1"/>
    <property type="molecule type" value="Genomic_DNA"/>
</dbReference>
<feature type="compositionally biased region" description="Polar residues" evidence="1">
    <location>
        <begin position="2198"/>
        <end position="2208"/>
    </location>
</feature>
<name>A0A196SIW3_BLAHN</name>
<dbReference type="Pfam" id="PF05345">
    <property type="entry name" value="He_PIG"/>
    <property type="match status" value="6"/>
</dbReference>
<dbReference type="OrthoDB" id="449263at2759"/>
<organism evidence="5 6">
    <name type="scientific">Blastocystis sp. subtype 1 (strain ATCC 50177 / NandII)</name>
    <dbReference type="NCBI Taxonomy" id="478820"/>
    <lineage>
        <taxon>Eukaryota</taxon>
        <taxon>Sar</taxon>
        <taxon>Stramenopiles</taxon>
        <taxon>Bigyra</taxon>
        <taxon>Opalozoa</taxon>
        <taxon>Opalinata</taxon>
        <taxon>Blastocystidae</taxon>
        <taxon>Blastocystis</taxon>
    </lineage>
</organism>
<feature type="chain" id="PRO_5008274652" description="F5/8 type C domain-containing protein" evidence="3">
    <location>
        <begin position="18"/>
        <end position="2309"/>
    </location>
</feature>
<dbReference type="SUPFAM" id="SSF49313">
    <property type="entry name" value="Cadherin-like"/>
    <property type="match status" value="3"/>
</dbReference>
<dbReference type="InterPro" id="IPR008979">
    <property type="entry name" value="Galactose-bd-like_sf"/>
</dbReference>
<dbReference type="SUPFAM" id="SSF49785">
    <property type="entry name" value="Galactose-binding domain-like"/>
    <property type="match status" value="3"/>
</dbReference>
<evidence type="ECO:0000256" key="1">
    <source>
        <dbReference type="SAM" id="MobiDB-lite"/>
    </source>
</evidence>
<feature type="domain" description="F5/8 type C" evidence="4">
    <location>
        <begin position="286"/>
        <end position="399"/>
    </location>
</feature>
<dbReference type="Gene3D" id="2.60.120.260">
    <property type="entry name" value="Galactose-binding domain-like"/>
    <property type="match status" value="3"/>
</dbReference>
<accession>A0A196SIW3</accession>
<feature type="signal peptide" evidence="3">
    <location>
        <begin position="1"/>
        <end position="17"/>
    </location>
</feature>
<feature type="region of interest" description="Disordered" evidence="1">
    <location>
        <begin position="2192"/>
        <end position="2309"/>
    </location>
</feature>